<evidence type="ECO:0008006" key="2">
    <source>
        <dbReference type="Google" id="ProtNLM"/>
    </source>
</evidence>
<name>X1GJT4_9ZZZZ</name>
<protein>
    <recommendedName>
        <fullName evidence="2">HEPN domain-containing protein</fullName>
    </recommendedName>
</protein>
<reference evidence="1" key="1">
    <citation type="journal article" date="2014" name="Front. Microbiol.">
        <title>High frequency of phylogenetically diverse reductive dehalogenase-homologous genes in deep subseafloor sedimentary metagenomes.</title>
        <authorList>
            <person name="Kawai M."/>
            <person name="Futagami T."/>
            <person name="Toyoda A."/>
            <person name="Takaki Y."/>
            <person name="Nishi S."/>
            <person name="Hori S."/>
            <person name="Arai W."/>
            <person name="Tsubouchi T."/>
            <person name="Morono Y."/>
            <person name="Uchiyama I."/>
            <person name="Ito T."/>
            <person name="Fujiyama A."/>
            <person name="Inagaki F."/>
            <person name="Takami H."/>
        </authorList>
    </citation>
    <scope>NUCLEOTIDE SEQUENCE</scope>
    <source>
        <strain evidence="1">Expedition CK06-06</strain>
    </source>
</reference>
<dbReference type="EMBL" id="BARU01025205">
    <property type="protein sequence ID" value="GAH58181.1"/>
    <property type="molecule type" value="Genomic_DNA"/>
</dbReference>
<comment type="caution">
    <text evidence="1">The sequence shown here is derived from an EMBL/GenBank/DDBJ whole genome shotgun (WGS) entry which is preliminary data.</text>
</comment>
<organism evidence="1">
    <name type="scientific">marine sediment metagenome</name>
    <dbReference type="NCBI Taxonomy" id="412755"/>
    <lineage>
        <taxon>unclassified sequences</taxon>
        <taxon>metagenomes</taxon>
        <taxon>ecological metagenomes</taxon>
    </lineage>
</organism>
<evidence type="ECO:0000313" key="1">
    <source>
        <dbReference type="EMBL" id="GAH58181.1"/>
    </source>
</evidence>
<accession>X1GJT4</accession>
<gene>
    <name evidence="1" type="ORF">S03H2_40630</name>
</gene>
<proteinExistence type="predicted"/>
<sequence length="68" mass="7771">MTPVKPRDKLIQHQERAQLAYDRALHHLGEIKTKYGDNYPEHTAAIDVIAIATLTIKDALQAFRTELM</sequence>
<dbReference type="AlphaFoldDB" id="X1GJT4"/>